<evidence type="ECO:0000313" key="1">
    <source>
        <dbReference type="EMBL" id="KAG1784718.1"/>
    </source>
</evidence>
<evidence type="ECO:0000313" key="2">
    <source>
        <dbReference type="Proteomes" id="UP000719766"/>
    </source>
</evidence>
<dbReference type="RefSeq" id="XP_041152203.1">
    <property type="nucleotide sequence ID" value="XM_041296784.1"/>
</dbReference>
<organism evidence="1 2">
    <name type="scientific">Suillus plorans</name>
    <dbReference type="NCBI Taxonomy" id="116603"/>
    <lineage>
        <taxon>Eukaryota</taxon>
        <taxon>Fungi</taxon>
        <taxon>Dikarya</taxon>
        <taxon>Basidiomycota</taxon>
        <taxon>Agaricomycotina</taxon>
        <taxon>Agaricomycetes</taxon>
        <taxon>Agaricomycetidae</taxon>
        <taxon>Boletales</taxon>
        <taxon>Suillineae</taxon>
        <taxon>Suillaceae</taxon>
        <taxon>Suillus</taxon>
    </lineage>
</organism>
<dbReference type="Proteomes" id="UP000719766">
    <property type="component" value="Unassembled WGS sequence"/>
</dbReference>
<name>A0A9P7A955_9AGAM</name>
<sequence length="81" mass="9591">LRIWQQNLNMLMMVQASLLNNPNTAEWDIIVIQEPHINFLCNTCANHHWHILYPSQHYTHPLQRTRAITLISTSLDTNSWK</sequence>
<protein>
    <recommendedName>
        <fullName evidence="3">Endonuclease/exonuclease/phosphatase domain-containing protein</fullName>
    </recommendedName>
</protein>
<dbReference type="GeneID" id="64590548"/>
<gene>
    <name evidence="1" type="ORF">HD556DRAFT_1220279</name>
</gene>
<accession>A0A9P7A955</accession>
<dbReference type="AlphaFoldDB" id="A0A9P7A955"/>
<feature type="non-terminal residue" evidence="1">
    <location>
        <position position="1"/>
    </location>
</feature>
<dbReference type="Gene3D" id="3.60.10.10">
    <property type="entry name" value="Endonuclease/exonuclease/phosphatase"/>
    <property type="match status" value="1"/>
</dbReference>
<comment type="caution">
    <text evidence="1">The sequence shown here is derived from an EMBL/GenBank/DDBJ whole genome shotgun (WGS) entry which is preliminary data.</text>
</comment>
<keyword evidence="2" id="KW-1185">Reference proteome</keyword>
<evidence type="ECO:0008006" key="3">
    <source>
        <dbReference type="Google" id="ProtNLM"/>
    </source>
</evidence>
<dbReference type="OrthoDB" id="2840473at2759"/>
<dbReference type="SUPFAM" id="SSF56219">
    <property type="entry name" value="DNase I-like"/>
    <property type="match status" value="1"/>
</dbReference>
<dbReference type="InterPro" id="IPR036691">
    <property type="entry name" value="Endo/exonu/phosph_ase_sf"/>
</dbReference>
<feature type="non-terminal residue" evidence="1">
    <location>
        <position position="81"/>
    </location>
</feature>
<dbReference type="EMBL" id="JABBWE010000131">
    <property type="protein sequence ID" value="KAG1784718.1"/>
    <property type="molecule type" value="Genomic_DNA"/>
</dbReference>
<reference evidence="1" key="1">
    <citation type="journal article" date="2020" name="New Phytol.">
        <title>Comparative genomics reveals dynamic genome evolution in host specialist ectomycorrhizal fungi.</title>
        <authorList>
            <person name="Lofgren L.A."/>
            <person name="Nguyen N.H."/>
            <person name="Vilgalys R."/>
            <person name="Ruytinx J."/>
            <person name="Liao H.L."/>
            <person name="Branco S."/>
            <person name="Kuo A."/>
            <person name="LaButti K."/>
            <person name="Lipzen A."/>
            <person name="Andreopoulos W."/>
            <person name="Pangilinan J."/>
            <person name="Riley R."/>
            <person name="Hundley H."/>
            <person name="Na H."/>
            <person name="Barry K."/>
            <person name="Grigoriev I.V."/>
            <person name="Stajich J.E."/>
            <person name="Kennedy P.G."/>
        </authorList>
    </citation>
    <scope>NUCLEOTIDE SEQUENCE</scope>
    <source>
        <strain evidence="1">S12</strain>
    </source>
</reference>
<proteinExistence type="predicted"/>